<name>A0AAE0C9Z8_9CHLO</name>
<protein>
    <submittedName>
        <fullName evidence="1">Uncharacterized protein</fullName>
    </submittedName>
</protein>
<reference evidence="1 2" key="1">
    <citation type="journal article" date="2015" name="Genome Biol. Evol.">
        <title>Comparative Genomics of a Bacterivorous Green Alga Reveals Evolutionary Causalities and Consequences of Phago-Mixotrophic Mode of Nutrition.</title>
        <authorList>
            <person name="Burns J.A."/>
            <person name="Paasch A."/>
            <person name="Narechania A."/>
            <person name="Kim E."/>
        </authorList>
    </citation>
    <scope>NUCLEOTIDE SEQUENCE [LARGE SCALE GENOMIC DNA]</scope>
    <source>
        <strain evidence="1 2">PLY_AMNH</strain>
    </source>
</reference>
<dbReference type="Proteomes" id="UP001190700">
    <property type="component" value="Unassembled WGS sequence"/>
</dbReference>
<accession>A0AAE0C9Z8</accession>
<dbReference type="AlphaFoldDB" id="A0AAE0C9Z8"/>
<sequence length="129" mass="14261">MSMKEFVSDGRIPGYQGYIPSMNNHVIGKRYTDATNVADDCSGVLATGANPSSMESLVDNRPQGRHFLYAQVADHGPQEDPRLAPPHVGKRIPLKNEAVGICRFSVSPVLARREFRQLLLARTEKDPKT</sequence>
<organism evidence="1 2">
    <name type="scientific">Cymbomonas tetramitiformis</name>
    <dbReference type="NCBI Taxonomy" id="36881"/>
    <lineage>
        <taxon>Eukaryota</taxon>
        <taxon>Viridiplantae</taxon>
        <taxon>Chlorophyta</taxon>
        <taxon>Pyramimonadophyceae</taxon>
        <taxon>Pyramimonadales</taxon>
        <taxon>Pyramimonadaceae</taxon>
        <taxon>Cymbomonas</taxon>
    </lineage>
</organism>
<dbReference type="EMBL" id="LGRX02026213">
    <property type="protein sequence ID" value="KAK3251171.1"/>
    <property type="molecule type" value="Genomic_DNA"/>
</dbReference>
<gene>
    <name evidence="1" type="ORF">CYMTET_39482</name>
</gene>
<comment type="caution">
    <text evidence="1">The sequence shown here is derived from an EMBL/GenBank/DDBJ whole genome shotgun (WGS) entry which is preliminary data.</text>
</comment>
<evidence type="ECO:0000313" key="2">
    <source>
        <dbReference type="Proteomes" id="UP001190700"/>
    </source>
</evidence>
<evidence type="ECO:0000313" key="1">
    <source>
        <dbReference type="EMBL" id="KAK3251171.1"/>
    </source>
</evidence>
<proteinExistence type="predicted"/>
<keyword evidence="2" id="KW-1185">Reference proteome</keyword>